<proteinExistence type="predicted"/>
<reference evidence="2" key="1">
    <citation type="journal article" date="2014" name="Int. J. Syst. Evol. Microbiol.">
        <title>Complete genome sequence of Corynebacterium casei LMG S-19264T (=DSM 44701T), isolated from a smear-ripened cheese.</title>
        <authorList>
            <consortium name="US DOE Joint Genome Institute (JGI-PGF)"/>
            <person name="Walter F."/>
            <person name="Albersmeier A."/>
            <person name="Kalinowski J."/>
            <person name="Ruckert C."/>
        </authorList>
    </citation>
    <scope>NUCLEOTIDE SEQUENCE</scope>
    <source>
        <strain evidence="2">VKM Ac-1321</strain>
    </source>
</reference>
<protein>
    <recommendedName>
        <fullName evidence="1">N-acetyltransferase domain-containing protein</fullName>
    </recommendedName>
</protein>
<name>A0A9W6KI57_9ACTN</name>
<dbReference type="Gene3D" id="3.40.630.30">
    <property type="match status" value="1"/>
</dbReference>
<dbReference type="AlphaFoldDB" id="A0A9W6KI57"/>
<dbReference type="PROSITE" id="PS51186">
    <property type="entry name" value="GNAT"/>
    <property type="match status" value="1"/>
</dbReference>
<dbReference type="GO" id="GO:0016747">
    <property type="term" value="F:acyltransferase activity, transferring groups other than amino-acyl groups"/>
    <property type="evidence" value="ECO:0007669"/>
    <property type="project" value="InterPro"/>
</dbReference>
<evidence type="ECO:0000259" key="1">
    <source>
        <dbReference type="PROSITE" id="PS51186"/>
    </source>
</evidence>
<feature type="domain" description="N-acetyltransferase" evidence="1">
    <location>
        <begin position="77"/>
        <end position="229"/>
    </location>
</feature>
<evidence type="ECO:0000313" key="3">
    <source>
        <dbReference type="Proteomes" id="UP001143480"/>
    </source>
</evidence>
<organism evidence="2 3">
    <name type="scientific">Dactylosporangium matsuzakiense</name>
    <dbReference type="NCBI Taxonomy" id="53360"/>
    <lineage>
        <taxon>Bacteria</taxon>
        <taxon>Bacillati</taxon>
        <taxon>Actinomycetota</taxon>
        <taxon>Actinomycetes</taxon>
        <taxon>Micromonosporales</taxon>
        <taxon>Micromonosporaceae</taxon>
        <taxon>Dactylosporangium</taxon>
    </lineage>
</organism>
<gene>
    <name evidence="2" type="ORF">GCM10017581_026900</name>
</gene>
<dbReference type="Proteomes" id="UP001143480">
    <property type="component" value="Unassembled WGS sequence"/>
</dbReference>
<dbReference type="Pfam" id="PF13302">
    <property type="entry name" value="Acetyltransf_3"/>
    <property type="match status" value="1"/>
</dbReference>
<dbReference type="InterPro" id="IPR000182">
    <property type="entry name" value="GNAT_dom"/>
</dbReference>
<dbReference type="EMBL" id="BSFP01000012">
    <property type="protein sequence ID" value="GLL00949.1"/>
    <property type="molecule type" value="Genomic_DNA"/>
</dbReference>
<sequence>MPAFHRGHSAIDDQCRQSTSGAAVVSALCWYSHIATPMVSQMNYAKIIYAQTTPLLDRRARHIPSTRAAAGTVQGMLTLARLTQVAPEALIDLMNDPRVRRHMPLATGVFGPAECTAWVAAKEAMWHEHGYGPWAFLVDGEFAGWGGLQPEDGDADLALVLRQAFWGHGRAIAERVLAEAFGPLALPAVTVLLPPSRRTAAAVLRLGFRPDGEIELAGRRFHRFRRTAPAS</sequence>
<comment type="caution">
    <text evidence="2">The sequence shown here is derived from an EMBL/GenBank/DDBJ whole genome shotgun (WGS) entry which is preliminary data.</text>
</comment>
<accession>A0A9W6KI57</accession>
<evidence type="ECO:0000313" key="2">
    <source>
        <dbReference type="EMBL" id="GLL00949.1"/>
    </source>
</evidence>
<dbReference type="InterPro" id="IPR016181">
    <property type="entry name" value="Acyl_CoA_acyltransferase"/>
</dbReference>
<dbReference type="SUPFAM" id="SSF55729">
    <property type="entry name" value="Acyl-CoA N-acyltransferases (Nat)"/>
    <property type="match status" value="1"/>
</dbReference>
<keyword evidence="3" id="KW-1185">Reference proteome</keyword>
<reference evidence="2" key="2">
    <citation type="submission" date="2023-01" db="EMBL/GenBank/DDBJ databases">
        <authorList>
            <person name="Sun Q."/>
            <person name="Evtushenko L."/>
        </authorList>
    </citation>
    <scope>NUCLEOTIDE SEQUENCE</scope>
    <source>
        <strain evidence="2">VKM Ac-1321</strain>
    </source>
</reference>